<protein>
    <recommendedName>
        <fullName evidence="3">DUF4283 domain-containing protein</fullName>
    </recommendedName>
</protein>
<organism evidence="1 2">
    <name type="scientific">Lactuca virosa</name>
    <dbReference type="NCBI Taxonomy" id="75947"/>
    <lineage>
        <taxon>Eukaryota</taxon>
        <taxon>Viridiplantae</taxon>
        <taxon>Streptophyta</taxon>
        <taxon>Embryophyta</taxon>
        <taxon>Tracheophyta</taxon>
        <taxon>Spermatophyta</taxon>
        <taxon>Magnoliopsida</taxon>
        <taxon>eudicotyledons</taxon>
        <taxon>Gunneridae</taxon>
        <taxon>Pentapetalae</taxon>
        <taxon>asterids</taxon>
        <taxon>campanulids</taxon>
        <taxon>Asterales</taxon>
        <taxon>Asteraceae</taxon>
        <taxon>Cichorioideae</taxon>
        <taxon>Cichorieae</taxon>
        <taxon>Lactucinae</taxon>
        <taxon>Lactuca</taxon>
    </lineage>
</organism>
<dbReference type="AlphaFoldDB" id="A0AAU9M6W3"/>
<dbReference type="Proteomes" id="UP001157418">
    <property type="component" value="Unassembled WGS sequence"/>
</dbReference>
<evidence type="ECO:0008006" key="3">
    <source>
        <dbReference type="Google" id="ProtNLM"/>
    </source>
</evidence>
<sequence>MERWIQKSTLIGVALSIDHLGHLPALMSIYNDKVADVKYHGGMMGRLSFDSNVEAGVFLENKRNWENMFKWLRLGKELDNIQFERVAWIRIVGLPIKYWSEHIFLKLQEALE</sequence>
<proteinExistence type="predicted"/>
<evidence type="ECO:0000313" key="1">
    <source>
        <dbReference type="EMBL" id="CAH1417735.1"/>
    </source>
</evidence>
<gene>
    <name evidence="1" type="ORF">LVIROSA_LOCUS5392</name>
</gene>
<name>A0AAU9M6W3_9ASTR</name>
<reference evidence="1 2" key="1">
    <citation type="submission" date="2022-01" db="EMBL/GenBank/DDBJ databases">
        <authorList>
            <person name="Xiong W."/>
            <person name="Schranz E."/>
        </authorList>
    </citation>
    <scope>NUCLEOTIDE SEQUENCE [LARGE SCALE GENOMIC DNA]</scope>
</reference>
<evidence type="ECO:0000313" key="2">
    <source>
        <dbReference type="Proteomes" id="UP001157418"/>
    </source>
</evidence>
<dbReference type="EMBL" id="CAKMRJ010000113">
    <property type="protein sequence ID" value="CAH1417735.1"/>
    <property type="molecule type" value="Genomic_DNA"/>
</dbReference>
<accession>A0AAU9M6W3</accession>
<comment type="caution">
    <text evidence="1">The sequence shown here is derived from an EMBL/GenBank/DDBJ whole genome shotgun (WGS) entry which is preliminary data.</text>
</comment>
<keyword evidence="2" id="KW-1185">Reference proteome</keyword>